<gene>
    <name evidence="1" type="ORF">H7993_01825</name>
</gene>
<proteinExistence type="predicted"/>
<organism evidence="1 2">
    <name type="scientific">Pseudomonas baltica</name>
    <dbReference type="NCBI Taxonomy" id="2762576"/>
    <lineage>
        <taxon>Bacteria</taxon>
        <taxon>Pseudomonadati</taxon>
        <taxon>Pseudomonadota</taxon>
        <taxon>Gammaproteobacteria</taxon>
        <taxon>Pseudomonadales</taxon>
        <taxon>Pseudomonadaceae</taxon>
        <taxon>Pseudomonas</taxon>
    </lineage>
</organism>
<comment type="caution">
    <text evidence="1">The sequence shown here is derived from an EMBL/GenBank/DDBJ whole genome shotgun (WGS) entry which is preliminary data.</text>
</comment>
<dbReference type="RefSeq" id="WP_163007557.1">
    <property type="nucleotide sequence ID" value="NZ_JACMYH010000001.1"/>
</dbReference>
<sequence>MLDNGAGGGPDQGEQVSRIISQEIRNLHTAASRDLDQAAVQIIGKVEGFREQGLISSEVARQLIFDVRNERSRISR</sequence>
<dbReference type="Proteomes" id="UP000546173">
    <property type="component" value="Unassembled WGS sequence"/>
</dbReference>
<protein>
    <submittedName>
        <fullName evidence="1">Uncharacterized protein</fullName>
    </submittedName>
</protein>
<evidence type="ECO:0000313" key="1">
    <source>
        <dbReference type="EMBL" id="MBC2677117.1"/>
    </source>
</evidence>
<keyword evidence="2" id="KW-1185">Reference proteome</keyword>
<reference evidence="1 2" key="1">
    <citation type="submission" date="2020-08" db="EMBL/GenBank/DDBJ databases">
        <title>Pseudomonas sp. nov.</title>
        <authorList>
            <person name="Gieschler S."/>
            <person name="Fiedler G."/>
            <person name="Brinks E."/>
            <person name="Boehnlein C."/>
            <person name="Franz C.M.A.P."/>
            <person name="Kabisch J."/>
        </authorList>
    </citation>
    <scope>NUCLEOTIDE SEQUENCE [LARGE SCALE GENOMIC DNA]</scope>
    <source>
        <strain evidence="1 2">MBT-2</strain>
    </source>
</reference>
<accession>A0A7X1KS57</accession>
<dbReference type="AlphaFoldDB" id="A0A7X1KS57"/>
<dbReference type="EMBL" id="JACMYH010000001">
    <property type="protein sequence ID" value="MBC2677117.1"/>
    <property type="molecule type" value="Genomic_DNA"/>
</dbReference>
<name>A0A7X1KS57_9PSED</name>
<evidence type="ECO:0000313" key="2">
    <source>
        <dbReference type="Proteomes" id="UP000546173"/>
    </source>
</evidence>